<name>A0A6I8LRC9_9PSEU</name>
<dbReference type="AlphaFoldDB" id="A0A6I8LRC9"/>
<accession>A0A6I8LRC9</accession>
<gene>
    <name evidence="1" type="ORF">AA23TX_04562</name>
</gene>
<organism evidence="1 2">
    <name type="scientific">Amycolatopsis camponoti</name>
    <dbReference type="NCBI Taxonomy" id="2606593"/>
    <lineage>
        <taxon>Bacteria</taxon>
        <taxon>Bacillati</taxon>
        <taxon>Actinomycetota</taxon>
        <taxon>Actinomycetes</taxon>
        <taxon>Pseudonocardiales</taxon>
        <taxon>Pseudonocardiaceae</taxon>
        <taxon>Amycolatopsis</taxon>
    </lineage>
</organism>
<keyword evidence="2" id="KW-1185">Reference proteome</keyword>
<reference evidence="1 2" key="1">
    <citation type="submission" date="2019-09" db="EMBL/GenBank/DDBJ databases">
        <authorList>
            <person name="Leyn A S."/>
        </authorList>
    </citation>
    <scope>NUCLEOTIDE SEQUENCE [LARGE SCALE GENOMIC DNA]</scope>
    <source>
        <strain evidence="1">AA231_1</strain>
    </source>
</reference>
<protein>
    <submittedName>
        <fullName evidence="1">Uncharacterized protein</fullName>
    </submittedName>
</protein>
<dbReference type="Proteomes" id="UP000399805">
    <property type="component" value="Unassembled WGS sequence"/>
</dbReference>
<sequence length="48" mass="5248">MIEKIKPSRPTTSWSTRGTISMLVNVKGDMPALHRSPPDLAASGLRRS</sequence>
<proteinExistence type="predicted"/>
<dbReference type="EMBL" id="CABVGP010000002">
    <property type="protein sequence ID" value="VVJ19541.1"/>
    <property type="molecule type" value="Genomic_DNA"/>
</dbReference>
<evidence type="ECO:0000313" key="2">
    <source>
        <dbReference type="Proteomes" id="UP000399805"/>
    </source>
</evidence>
<evidence type="ECO:0000313" key="1">
    <source>
        <dbReference type="EMBL" id="VVJ19541.1"/>
    </source>
</evidence>